<reference evidence="3" key="2">
    <citation type="submission" date="2016-09" db="EMBL/GenBank/DDBJ databases">
        <authorList>
            <consortium name="Pathogen Informatics"/>
            <person name="Sun Q."/>
            <person name="Inoue M."/>
        </authorList>
    </citation>
    <scope>NUCLEOTIDE SEQUENCE</scope>
</reference>
<evidence type="ECO:0000313" key="3">
    <source>
        <dbReference type="EMBL" id="SOV19682.1"/>
    </source>
</evidence>
<evidence type="ECO:0000313" key="2">
    <source>
        <dbReference type="EMBL" id="KYN96224.1"/>
    </source>
</evidence>
<reference evidence="2 4" key="1">
    <citation type="journal article" date="2016" name="Nat. Commun.">
        <title>Genomes of cryptic chimpanzee Plasmodium species reveal key evolutionary events leading to human malaria.</title>
        <authorList>
            <person name="Sundararaman S.A."/>
            <person name="Plenderleith L.J."/>
            <person name="Liu W."/>
            <person name="Loy D.E."/>
            <person name="Learn G.H."/>
            <person name="Li Y."/>
            <person name="Shaw K.S."/>
            <person name="Ayouba A."/>
            <person name="Peeters M."/>
            <person name="Speede S."/>
            <person name="Shaw G.M."/>
            <person name="Bushman F.D."/>
            <person name="Brisson D."/>
            <person name="Rayner J.C."/>
            <person name="Sharp P.M."/>
            <person name="Hahn B.H."/>
        </authorList>
    </citation>
    <scope>NUCLEOTIDE SEQUENCE [LARGE SCALE GENOMIC DNA]</scope>
    <source>
        <strain evidence="2 4">SY75</strain>
    </source>
</reference>
<dbReference type="RefSeq" id="XP_018639690.1">
    <property type="nucleotide sequence ID" value="XM_018788318.1"/>
</dbReference>
<dbReference type="KEGG" id="pgab:PGSY75_1463600"/>
<keyword evidence="5" id="KW-1185">Reference proteome</keyword>
<dbReference type="VEuPathDB" id="PlasmoDB:PGABG01_1462300"/>
<evidence type="ECO:0000256" key="1">
    <source>
        <dbReference type="SAM" id="Phobius"/>
    </source>
</evidence>
<protein>
    <submittedName>
        <fullName evidence="2">Uncharacterized protein</fullName>
    </submittedName>
</protein>
<dbReference type="EMBL" id="LVLB01000015">
    <property type="protein sequence ID" value="KYN96224.1"/>
    <property type="molecule type" value="Genomic_DNA"/>
</dbReference>
<dbReference type="AlphaFoldDB" id="A0A151LB72"/>
<dbReference type="VEuPathDB" id="PlasmoDB:PGSY75_1463600"/>
<organism evidence="2 4">
    <name type="scientific">Plasmodium gaboni</name>
    <dbReference type="NCBI Taxonomy" id="647221"/>
    <lineage>
        <taxon>Eukaryota</taxon>
        <taxon>Sar</taxon>
        <taxon>Alveolata</taxon>
        <taxon>Apicomplexa</taxon>
        <taxon>Aconoidasida</taxon>
        <taxon>Haemosporida</taxon>
        <taxon>Plasmodiidae</taxon>
        <taxon>Plasmodium</taxon>
        <taxon>Plasmodium (Laverania)</taxon>
    </lineage>
</organism>
<dbReference type="GeneID" id="29778919"/>
<sequence>MIIKKSNKTWKHILGMAMLIIPTLYFKNLIFDNFFNLKFDKFKKKIYSKNPIPNYTLSNNNDNNNIEDFNNYTSLINYH</sequence>
<keyword evidence="1" id="KW-0812">Transmembrane</keyword>
<keyword evidence="1" id="KW-0472">Membrane</keyword>
<dbReference type="Proteomes" id="UP000831156">
    <property type="component" value="Chromosome 14"/>
</dbReference>
<name>A0A151LB72_9APIC</name>
<gene>
    <name evidence="3" type="ORF">PGABG01_1462300</name>
    <name evidence="2" type="ORF">PGSY75_1463600</name>
</gene>
<evidence type="ECO:0000313" key="5">
    <source>
        <dbReference type="Proteomes" id="UP000831156"/>
    </source>
</evidence>
<dbReference type="EMBL" id="LT969437">
    <property type="protein sequence ID" value="SOV19682.1"/>
    <property type="molecule type" value="Genomic_DNA"/>
</dbReference>
<proteinExistence type="predicted"/>
<dbReference type="Proteomes" id="UP000076004">
    <property type="component" value="Chromosome 14"/>
</dbReference>
<feature type="transmembrane region" description="Helical" evidence="1">
    <location>
        <begin position="12"/>
        <end position="31"/>
    </location>
</feature>
<keyword evidence="1" id="KW-1133">Transmembrane helix</keyword>
<accession>A0A151LB72</accession>
<evidence type="ECO:0000313" key="4">
    <source>
        <dbReference type="Proteomes" id="UP000076004"/>
    </source>
</evidence>